<dbReference type="RefSeq" id="WP_284372902.1">
    <property type="nucleotide sequence ID" value="NZ_BSNJ01000005.1"/>
</dbReference>
<keyword evidence="3" id="KW-1185">Reference proteome</keyword>
<dbReference type="InterPro" id="IPR002931">
    <property type="entry name" value="Transglutaminase-like"/>
</dbReference>
<dbReference type="Pfam" id="PF08379">
    <property type="entry name" value="Bact_transglu_N"/>
    <property type="match status" value="1"/>
</dbReference>
<evidence type="ECO:0000313" key="2">
    <source>
        <dbReference type="EMBL" id="GLQ21397.1"/>
    </source>
</evidence>
<comment type="caution">
    <text evidence="2">The sequence shown here is derived from an EMBL/GenBank/DDBJ whole genome shotgun (WGS) entry which is preliminary data.</text>
</comment>
<dbReference type="SMART" id="SM00460">
    <property type="entry name" value="TGc"/>
    <property type="match status" value="1"/>
</dbReference>
<dbReference type="EMBL" id="BSNJ01000005">
    <property type="protein sequence ID" value="GLQ21397.1"/>
    <property type="molecule type" value="Genomic_DNA"/>
</dbReference>
<dbReference type="PANTHER" id="PTHR33490">
    <property type="entry name" value="BLR5614 PROTEIN-RELATED"/>
    <property type="match status" value="1"/>
</dbReference>
<dbReference type="InterPro" id="IPR013589">
    <property type="entry name" value="Bac_transglu_N"/>
</dbReference>
<evidence type="ECO:0000313" key="3">
    <source>
        <dbReference type="Proteomes" id="UP001161390"/>
    </source>
</evidence>
<dbReference type="PANTHER" id="PTHR33490:SF6">
    <property type="entry name" value="SLL1049 PROTEIN"/>
    <property type="match status" value="1"/>
</dbReference>
<reference evidence="2" key="2">
    <citation type="submission" date="2023-01" db="EMBL/GenBank/DDBJ databases">
        <title>Draft genome sequence of Algimonas porphyrae strain NBRC 108216.</title>
        <authorList>
            <person name="Sun Q."/>
            <person name="Mori K."/>
        </authorList>
    </citation>
    <scope>NUCLEOTIDE SEQUENCE</scope>
    <source>
        <strain evidence="2">NBRC 108216</strain>
    </source>
</reference>
<dbReference type="Gene3D" id="3.10.620.30">
    <property type="match status" value="1"/>
</dbReference>
<dbReference type="Proteomes" id="UP001161390">
    <property type="component" value="Unassembled WGS sequence"/>
</dbReference>
<dbReference type="SUPFAM" id="SSF54001">
    <property type="entry name" value="Cysteine proteinases"/>
    <property type="match status" value="1"/>
</dbReference>
<sequence length="264" mass="28984">MQLSVRHQTRYDYGQPVHYALLQVRLRPREGTAQQSVGRWTLTLDGASHHAAFVDQHGNHVDLIELIPGTQAVTITVDGEIETHDTNGIAGAEKAGPPLWLYTRQTPLTRMDAELSAFVETISGTGLERLHALSQTILQKVPYETGATVINTSAADALRIGRGVCQDHSHIFIACARHLGIPARYVSGYLMMDDRDHQDASHAWAEAYVDGLGWVGFDISNGISPDERYVKIAQGQDYAGCAPTRGFMIGGQQEQLEVSIQVQQ</sequence>
<organism evidence="2 3">
    <name type="scientific">Algimonas porphyrae</name>
    <dbReference type="NCBI Taxonomy" id="1128113"/>
    <lineage>
        <taxon>Bacteria</taxon>
        <taxon>Pseudomonadati</taxon>
        <taxon>Pseudomonadota</taxon>
        <taxon>Alphaproteobacteria</taxon>
        <taxon>Maricaulales</taxon>
        <taxon>Robiginitomaculaceae</taxon>
        <taxon>Algimonas</taxon>
    </lineage>
</organism>
<name>A0ABQ5V551_9PROT</name>
<accession>A0ABQ5V551</accession>
<reference evidence="2" key="1">
    <citation type="journal article" date="2014" name="Int. J. Syst. Evol. Microbiol.">
        <title>Complete genome of a new Firmicutes species belonging to the dominant human colonic microbiota ('Ruminococcus bicirculans') reveals two chromosomes and a selective capacity to utilize plant glucans.</title>
        <authorList>
            <consortium name="NISC Comparative Sequencing Program"/>
            <person name="Wegmann U."/>
            <person name="Louis P."/>
            <person name="Goesmann A."/>
            <person name="Henrissat B."/>
            <person name="Duncan S.H."/>
            <person name="Flint H.J."/>
        </authorList>
    </citation>
    <scope>NUCLEOTIDE SEQUENCE</scope>
    <source>
        <strain evidence="2">NBRC 108216</strain>
    </source>
</reference>
<evidence type="ECO:0000259" key="1">
    <source>
        <dbReference type="SMART" id="SM00460"/>
    </source>
</evidence>
<protein>
    <submittedName>
        <fullName evidence="2">Transglutaminase</fullName>
    </submittedName>
</protein>
<proteinExistence type="predicted"/>
<feature type="domain" description="Transglutaminase-like" evidence="1">
    <location>
        <begin position="157"/>
        <end position="221"/>
    </location>
</feature>
<gene>
    <name evidence="2" type="ORF">GCM10007854_23520</name>
</gene>
<dbReference type="InterPro" id="IPR038765">
    <property type="entry name" value="Papain-like_cys_pep_sf"/>
</dbReference>
<dbReference type="Pfam" id="PF01841">
    <property type="entry name" value="Transglut_core"/>
    <property type="match status" value="1"/>
</dbReference>